<evidence type="ECO:0000313" key="4">
    <source>
        <dbReference type="EMBL" id="EDW49322.1"/>
    </source>
</evidence>
<dbReference type="Proteomes" id="UP000001292">
    <property type="component" value="Unassembled WGS sequence"/>
</dbReference>
<evidence type="ECO:0000313" key="6">
    <source>
        <dbReference type="EMBL" id="EDW55362.1"/>
    </source>
</evidence>
<dbReference type="HOGENOM" id="CLU_2778582_0_0_1"/>
<evidence type="ECO:0000313" key="1">
    <source>
        <dbReference type="EMBL" id="EDW45616.1"/>
    </source>
</evidence>
<dbReference type="EMBL" id="CH676470">
    <property type="protein sequence ID" value="EDW49322.1"/>
    <property type="molecule type" value="Genomic_DNA"/>
</dbReference>
<dbReference type="EMBL" id="CH480974">
    <property type="protein sequence ID" value="EDW45828.1"/>
    <property type="molecule type" value="Genomic_DNA"/>
</dbReference>
<dbReference type="EMBL" id="CH480886">
    <property type="protein sequence ID" value="EDW55362.1"/>
    <property type="molecule type" value="Genomic_DNA"/>
</dbReference>
<evidence type="ECO:0000313" key="5">
    <source>
        <dbReference type="EMBL" id="EDW49587.1"/>
    </source>
</evidence>
<gene>
    <name evidence="6" type="primary">Dsec\GM18770</name>
    <name evidence="3" type="synonym">Dsec\GM15036</name>
    <name evidence="4" type="synonym">Dsec\GM16949</name>
    <name evidence="2" type="synonym">Dsec\GM17431</name>
    <name evidence="1" type="synonym">Dsec\GM17448</name>
    <name evidence="5" type="synonym">Dsec\GM19312</name>
    <name evidence="3" type="ORF">Dsec_GM15036</name>
    <name evidence="4" type="ORF">Dsec_GM16949</name>
    <name evidence="2" type="ORF">Dsec_GM17431</name>
    <name evidence="1" type="ORF">Dsec_GM17448</name>
    <name evidence="6" type="ORF">Dsec_GM18770</name>
    <name evidence="5" type="ORF">Dsec_GM19312</name>
    <name evidence="6" type="ORF">GM15036</name>
    <name evidence="6" type="ORF">GM16949</name>
    <name evidence="6" type="ORF">GM17431</name>
    <name evidence="6" type="ORF">GM17448</name>
    <name evidence="6" type="ORF">GM18770</name>
    <name evidence="6" type="ORF">GM19312</name>
</gene>
<reference evidence="6 7" key="1">
    <citation type="journal article" date="2007" name="Nature">
        <title>Evolution of genes and genomes on the Drosophila phylogeny.</title>
        <authorList>
            <consortium name="Drosophila 12 Genomes Consortium"/>
            <person name="Clark A.G."/>
            <person name="Eisen M.B."/>
            <person name="Smith D.R."/>
            <person name="Bergman C.M."/>
            <person name="Oliver B."/>
            <person name="Markow T.A."/>
            <person name="Kaufman T.C."/>
            <person name="Kellis M."/>
            <person name="Gelbart W."/>
            <person name="Iyer V.N."/>
            <person name="Pollard D.A."/>
            <person name="Sackton T.B."/>
            <person name="Larracuente A.M."/>
            <person name="Singh N.D."/>
            <person name="Abad J.P."/>
            <person name="Abt D.N."/>
            <person name="Adryan B."/>
            <person name="Aguade M."/>
            <person name="Akashi H."/>
            <person name="Anderson W.W."/>
            <person name="Aquadro C.F."/>
            <person name="Ardell D.H."/>
            <person name="Arguello R."/>
            <person name="Artieri C.G."/>
            <person name="Barbash D.A."/>
            <person name="Barker D."/>
            <person name="Barsanti P."/>
            <person name="Batterham P."/>
            <person name="Batzoglou S."/>
            <person name="Begun D."/>
            <person name="Bhutkar A."/>
            <person name="Blanco E."/>
            <person name="Bosak S.A."/>
            <person name="Bradley R.K."/>
            <person name="Brand A.D."/>
            <person name="Brent M.R."/>
            <person name="Brooks A.N."/>
            <person name="Brown R.H."/>
            <person name="Butlin R.K."/>
            <person name="Caggese C."/>
            <person name="Calvi B.R."/>
            <person name="Bernardo de Carvalho A."/>
            <person name="Caspi A."/>
            <person name="Castrezana S."/>
            <person name="Celniker S.E."/>
            <person name="Chang J.L."/>
            <person name="Chapple C."/>
            <person name="Chatterji S."/>
            <person name="Chinwalla A."/>
            <person name="Civetta A."/>
            <person name="Clifton S.W."/>
            <person name="Comeron J.M."/>
            <person name="Costello J.C."/>
            <person name="Coyne J.A."/>
            <person name="Daub J."/>
            <person name="David R.G."/>
            <person name="Delcher A.L."/>
            <person name="Delehaunty K."/>
            <person name="Do C.B."/>
            <person name="Ebling H."/>
            <person name="Edwards K."/>
            <person name="Eickbush T."/>
            <person name="Evans J.D."/>
            <person name="Filipski A."/>
            <person name="Findeiss S."/>
            <person name="Freyhult E."/>
            <person name="Fulton L."/>
            <person name="Fulton R."/>
            <person name="Garcia A.C."/>
            <person name="Gardiner A."/>
            <person name="Garfield D.A."/>
            <person name="Garvin B.E."/>
            <person name="Gibson G."/>
            <person name="Gilbert D."/>
            <person name="Gnerre S."/>
            <person name="Godfrey J."/>
            <person name="Good R."/>
            <person name="Gotea V."/>
            <person name="Gravely B."/>
            <person name="Greenberg A.J."/>
            <person name="Griffiths-Jones S."/>
            <person name="Gross S."/>
            <person name="Guigo R."/>
            <person name="Gustafson E.A."/>
            <person name="Haerty W."/>
            <person name="Hahn M.W."/>
            <person name="Halligan D.L."/>
            <person name="Halpern A.L."/>
            <person name="Halter G.M."/>
            <person name="Han M.V."/>
            <person name="Heger A."/>
            <person name="Hillier L."/>
            <person name="Hinrichs A.S."/>
            <person name="Holmes I."/>
            <person name="Hoskins R.A."/>
            <person name="Hubisz M.J."/>
            <person name="Hultmark D."/>
            <person name="Huntley M.A."/>
            <person name="Jaffe D.B."/>
            <person name="Jagadeeshan S."/>
            <person name="Jeck W.R."/>
            <person name="Johnson J."/>
            <person name="Jones C.D."/>
            <person name="Jordan W.C."/>
            <person name="Karpen G.H."/>
            <person name="Kataoka E."/>
            <person name="Keightley P.D."/>
            <person name="Kheradpour P."/>
            <person name="Kirkness E.F."/>
            <person name="Koerich L.B."/>
            <person name="Kristiansen K."/>
            <person name="Kudrna D."/>
            <person name="Kulathinal R.J."/>
            <person name="Kumar S."/>
            <person name="Kwok R."/>
            <person name="Lander E."/>
            <person name="Langley C.H."/>
            <person name="Lapoint R."/>
            <person name="Lazzaro B.P."/>
            <person name="Lee S.J."/>
            <person name="Levesque L."/>
            <person name="Li R."/>
            <person name="Lin C.F."/>
            <person name="Lin M.F."/>
            <person name="Lindblad-Toh K."/>
            <person name="Llopart A."/>
            <person name="Long M."/>
            <person name="Low L."/>
            <person name="Lozovsky E."/>
            <person name="Lu J."/>
            <person name="Luo M."/>
            <person name="Machado C.A."/>
            <person name="Makalowski W."/>
            <person name="Marzo M."/>
            <person name="Matsuda M."/>
            <person name="Matzkin L."/>
            <person name="McAllister B."/>
            <person name="McBride C.S."/>
            <person name="McKernan B."/>
            <person name="McKernan K."/>
            <person name="Mendez-Lago M."/>
            <person name="Minx P."/>
            <person name="Mollenhauer M.U."/>
            <person name="Montooth K."/>
            <person name="Mount S.M."/>
            <person name="Mu X."/>
            <person name="Myers E."/>
            <person name="Negre B."/>
            <person name="Newfeld S."/>
            <person name="Nielsen R."/>
            <person name="Noor M.A."/>
            <person name="O'Grady P."/>
            <person name="Pachter L."/>
            <person name="Papaceit M."/>
            <person name="Parisi M.J."/>
            <person name="Parisi M."/>
            <person name="Parts L."/>
            <person name="Pedersen J.S."/>
            <person name="Pesole G."/>
            <person name="Phillippy A.M."/>
            <person name="Ponting C.P."/>
            <person name="Pop M."/>
            <person name="Porcelli D."/>
            <person name="Powell J.R."/>
            <person name="Prohaska S."/>
            <person name="Pruitt K."/>
            <person name="Puig M."/>
            <person name="Quesneville H."/>
            <person name="Ram K.R."/>
            <person name="Rand D."/>
            <person name="Rasmussen M.D."/>
            <person name="Reed L.K."/>
            <person name="Reenan R."/>
            <person name="Reily A."/>
            <person name="Remington K.A."/>
            <person name="Rieger T.T."/>
            <person name="Ritchie M.G."/>
            <person name="Robin C."/>
            <person name="Rogers Y.H."/>
            <person name="Rohde C."/>
            <person name="Rozas J."/>
            <person name="Rubenfield M.J."/>
            <person name="Ruiz A."/>
            <person name="Russo S."/>
            <person name="Salzberg S.L."/>
            <person name="Sanchez-Gracia A."/>
            <person name="Saranga D.J."/>
            <person name="Sato H."/>
            <person name="Schaeffer S.W."/>
            <person name="Schatz M.C."/>
            <person name="Schlenke T."/>
            <person name="Schwartz R."/>
            <person name="Segarra C."/>
            <person name="Singh R.S."/>
            <person name="Sirot L."/>
            <person name="Sirota M."/>
            <person name="Sisneros N.B."/>
            <person name="Smith C.D."/>
            <person name="Smith T.F."/>
            <person name="Spieth J."/>
            <person name="Stage D.E."/>
            <person name="Stark A."/>
            <person name="Stephan W."/>
            <person name="Strausberg R.L."/>
            <person name="Strempel S."/>
            <person name="Sturgill D."/>
            <person name="Sutton G."/>
            <person name="Sutton G.G."/>
            <person name="Tao W."/>
            <person name="Teichmann S."/>
            <person name="Tobari Y.N."/>
            <person name="Tomimura Y."/>
            <person name="Tsolas J.M."/>
            <person name="Valente V.L."/>
            <person name="Venter E."/>
            <person name="Venter J.C."/>
            <person name="Vicario S."/>
            <person name="Vieira F.G."/>
            <person name="Vilella A.J."/>
            <person name="Villasante A."/>
            <person name="Walenz B."/>
            <person name="Wang J."/>
            <person name="Wasserman M."/>
            <person name="Watts T."/>
            <person name="Wilson D."/>
            <person name="Wilson R.K."/>
            <person name="Wing R.A."/>
            <person name="Wolfner M.F."/>
            <person name="Wong A."/>
            <person name="Wong G.K."/>
            <person name="Wu C.I."/>
            <person name="Wu G."/>
            <person name="Yamamoto D."/>
            <person name="Yang H.P."/>
            <person name="Yang S.P."/>
            <person name="Yorke J.A."/>
            <person name="Yoshida K."/>
            <person name="Zdobnov E."/>
            <person name="Zhang P."/>
            <person name="Zhang Y."/>
            <person name="Zimin A.V."/>
            <person name="Baldwin J."/>
            <person name="Abdouelleil A."/>
            <person name="Abdulkadir J."/>
            <person name="Abebe A."/>
            <person name="Abera B."/>
            <person name="Abreu J."/>
            <person name="Acer S.C."/>
            <person name="Aftuck L."/>
            <person name="Alexander A."/>
            <person name="An P."/>
            <person name="Anderson E."/>
            <person name="Anderson S."/>
            <person name="Arachi H."/>
            <person name="Azer M."/>
            <person name="Bachantsang P."/>
            <person name="Barry A."/>
            <person name="Bayul T."/>
            <person name="Berlin A."/>
            <person name="Bessette D."/>
            <person name="Bloom T."/>
            <person name="Blye J."/>
            <person name="Boguslavskiy L."/>
            <person name="Bonnet C."/>
            <person name="Boukhgalter B."/>
            <person name="Bourzgui I."/>
            <person name="Brown A."/>
            <person name="Cahill P."/>
            <person name="Channer S."/>
            <person name="Cheshatsang Y."/>
            <person name="Chuda L."/>
            <person name="Citroen M."/>
            <person name="Collymore A."/>
            <person name="Cooke P."/>
            <person name="Costello M."/>
            <person name="D'Aco K."/>
            <person name="Daza R."/>
            <person name="De Haan G."/>
            <person name="DeGray S."/>
            <person name="DeMaso C."/>
            <person name="Dhargay N."/>
            <person name="Dooley K."/>
            <person name="Dooley E."/>
            <person name="Doricent M."/>
            <person name="Dorje P."/>
            <person name="Dorjee K."/>
            <person name="Dupes A."/>
            <person name="Elong R."/>
            <person name="Falk J."/>
            <person name="Farina A."/>
            <person name="Faro S."/>
            <person name="Ferguson D."/>
            <person name="Fisher S."/>
            <person name="Foley C.D."/>
            <person name="Franke A."/>
            <person name="Friedrich D."/>
            <person name="Gadbois L."/>
            <person name="Gearin G."/>
            <person name="Gearin C.R."/>
            <person name="Giannoukos G."/>
            <person name="Goode T."/>
            <person name="Graham J."/>
            <person name="Grandbois E."/>
            <person name="Grewal S."/>
            <person name="Gyaltsen K."/>
            <person name="Hafez N."/>
            <person name="Hagos B."/>
            <person name="Hall J."/>
            <person name="Henson C."/>
            <person name="Hollinger A."/>
            <person name="Honan T."/>
            <person name="Huard M.D."/>
            <person name="Hughes L."/>
            <person name="Hurhula B."/>
            <person name="Husby M.E."/>
            <person name="Kamat A."/>
            <person name="Kanga B."/>
            <person name="Kashin S."/>
            <person name="Khazanovich D."/>
            <person name="Kisner P."/>
            <person name="Lance K."/>
            <person name="Lara M."/>
            <person name="Lee W."/>
            <person name="Lennon N."/>
            <person name="Letendre F."/>
            <person name="LeVine R."/>
            <person name="Lipovsky A."/>
            <person name="Liu X."/>
            <person name="Liu J."/>
            <person name="Liu S."/>
            <person name="Lokyitsang T."/>
            <person name="Lokyitsang Y."/>
            <person name="Lubonja R."/>
            <person name="Lui A."/>
            <person name="MacDonald P."/>
            <person name="Magnisalis V."/>
            <person name="Maru K."/>
            <person name="Matthews C."/>
            <person name="McCusker W."/>
            <person name="McDonough S."/>
            <person name="Mehta T."/>
            <person name="Meldrim J."/>
            <person name="Meneus L."/>
            <person name="Mihai O."/>
            <person name="Mihalev A."/>
            <person name="Mihova T."/>
            <person name="Mittelman R."/>
            <person name="Mlenga V."/>
            <person name="Montmayeur A."/>
            <person name="Mulrain L."/>
            <person name="Navidi A."/>
            <person name="Naylor J."/>
            <person name="Negash T."/>
            <person name="Nguyen T."/>
            <person name="Nguyen N."/>
            <person name="Nicol R."/>
            <person name="Norbu C."/>
            <person name="Norbu N."/>
            <person name="Novod N."/>
            <person name="O'Neill B."/>
            <person name="Osman S."/>
            <person name="Markiewicz E."/>
            <person name="Oyono O.L."/>
            <person name="Patti C."/>
            <person name="Phunkhang P."/>
            <person name="Pierre F."/>
            <person name="Priest M."/>
            <person name="Raghuraman S."/>
            <person name="Rege F."/>
            <person name="Reyes R."/>
            <person name="Rise C."/>
            <person name="Rogov P."/>
            <person name="Ross K."/>
            <person name="Ryan E."/>
            <person name="Settipalli S."/>
            <person name="Shea T."/>
            <person name="Sherpa N."/>
            <person name="Shi L."/>
            <person name="Shih D."/>
            <person name="Sparrow T."/>
            <person name="Spaulding J."/>
            <person name="Stalker J."/>
            <person name="Stange-Thomann N."/>
            <person name="Stavropoulos S."/>
            <person name="Stone C."/>
            <person name="Strader C."/>
            <person name="Tesfaye S."/>
            <person name="Thomson T."/>
            <person name="Thoulutsang Y."/>
            <person name="Thoulutsang D."/>
            <person name="Topham K."/>
            <person name="Topping I."/>
            <person name="Tsamla T."/>
            <person name="Vassiliev H."/>
            <person name="Vo A."/>
            <person name="Wangchuk T."/>
            <person name="Wangdi T."/>
            <person name="Weiand M."/>
            <person name="Wilkinson J."/>
            <person name="Wilson A."/>
            <person name="Yadav S."/>
            <person name="Young G."/>
            <person name="Yu Q."/>
            <person name="Zembek L."/>
            <person name="Zhong D."/>
            <person name="Zimmer A."/>
            <person name="Zwirko Z."/>
            <person name="Jaffe D.B."/>
            <person name="Alvarez P."/>
            <person name="Brockman W."/>
            <person name="Butler J."/>
            <person name="Chin C."/>
            <person name="Gnerre S."/>
            <person name="Grabherr M."/>
            <person name="Kleber M."/>
            <person name="Mauceli E."/>
            <person name="MacCallum I."/>
        </authorList>
    </citation>
    <scope>NUCLEOTIDE SEQUENCE [LARGE SCALE GENOMIC DNA]</scope>
    <source>
        <strain evidence="6">Rob3c</strain>
        <strain evidence="7">Rob3c / Tucson 14021-0248.25</strain>
    </source>
</reference>
<name>B4ILS0_DROSE</name>
<dbReference type="EMBL" id="CH481041">
    <property type="protein sequence ID" value="EDW49149.1"/>
    <property type="molecule type" value="Genomic_DNA"/>
</dbReference>
<dbReference type="EMBL" id="CH677798">
    <property type="protein sequence ID" value="EDW49587.1"/>
    <property type="molecule type" value="Genomic_DNA"/>
</dbReference>
<dbReference type="AlphaFoldDB" id="B4ILS0"/>
<sequence>MADWSNHPVEHQLGVLDFKHHQTIMTMNYTAEGLAGNGKETAVNVENVETRGMFQNHDPTNMVATGEKA</sequence>
<reference evidence="6" key="2">
    <citation type="submission" date="2008-06" db="EMBL/GenBank/DDBJ databases">
        <authorList>
            <consortium name="FlyBase"/>
        </authorList>
    </citation>
    <scope>NUCLEOTIDE SEQUENCE</scope>
    <source>
        <strain evidence="6">Rob3c</strain>
    </source>
</reference>
<dbReference type="OMA" id="NVETRGM"/>
<dbReference type="EMBL" id="CH480973">
    <property type="protein sequence ID" value="EDW45616.1"/>
    <property type="molecule type" value="Genomic_DNA"/>
</dbReference>
<evidence type="ECO:0000313" key="2">
    <source>
        <dbReference type="EMBL" id="EDW45828.1"/>
    </source>
</evidence>
<proteinExistence type="predicted"/>
<accession>B4ILS0</accession>
<evidence type="ECO:0000313" key="3">
    <source>
        <dbReference type="EMBL" id="EDW49149.1"/>
    </source>
</evidence>
<protein>
    <submittedName>
        <fullName evidence="3">GM15036</fullName>
    </submittedName>
    <submittedName>
        <fullName evidence="4">GM16949</fullName>
    </submittedName>
    <submittedName>
        <fullName evidence="2">GM17431</fullName>
    </submittedName>
    <submittedName>
        <fullName evidence="1">GM17448</fullName>
    </submittedName>
    <submittedName>
        <fullName evidence="6">GM18770</fullName>
    </submittedName>
    <submittedName>
        <fullName evidence="5">GM19312</fullName>
    </submittedName>
</protein>
<organism evidence="7">
    <name type="scientific">Drosophila sechellia</name>
    <name type="common">Fruit fly</name>
    <dbReference type="NCBI Taxonomy" id="7238"/>
    <lineage>
        <taxon>Eukaryota</taxon>
        <taxon>Metazoa</taxon>
        <taxon>Ecdysozoa</taxon>
        <taxon>Arthropoda</taxon>
        <taxon>Hexapoda</taxon>
        <taxon>Insecta</taxon>
        <taxon>Pterygota</taxon>
        <taxon>Neoptera</taxon>
        <taxon>Endopterygota</taxon>
        <taxon>Diptera</taxon>
        <taxon>Brachycera</taxon>
        <taxon>Muscomorpha</taxon>
        <taxon>Ephydroidea</taxon>
        <taxon>Drosophilidae</taxon>
        <taxon>Drosophila</taxon>
        <taxon>Sophophora</taxon>
    </lineage>
</organism>
<keyword evidence="7" id="KW-1185">Reference proteome</keyword>
<evidence type="ECO:0000313" key="7">
    <source>
        <dbReference type="Proteomes" id="UP000001292"/>
    </source>
</evidence>